<dbReference type="RefSeq" id="WP_046905136.1">
    <property type="nucleotide sequence ID" value="NZ_CP011452.2"/>
</dbReference>
<reference evidence="1" key="1">
    <citation type="submission" date="2015-05" db="EMBL/GenBank/DDBJ databases">
        <title>The complete genome of Altererythrobacter atlanticus strain 26DY36.</title>
        <authorList>
            <person name="Wu Y.-H."/>
            <person name="Cheng H."/>
            <person name="Wu X.-W."/>
        </authorList>
    </citation>
    <scope>NUCLEOTIDE SEQUENCE [LARGE SCALE GENOMIC DNA]</scope>
    <source>
        <strain evidence="1">26DY36</strain>
    </source>
</reference>
<dbReference type="OrthoDB" id="564699at2"/>
<proteinExistence type="predicted"/>
<dbReference type="Proteomes" id="UP000034392">
    <property type="component" value="Chromosome"/>
</dbReference>
<dbReference type="InterPro" id="IPR021251">
    <property type="entry name" value="DUF2793"/>
</dbReference>
<accession>A0A0F7KXF5</accession>
<dbReference type="AlphaFoldDB" id="A0A0F7KXF5"/>
<dbReference type="STRING" id="1267766.WYH_02445"/>
<dbReference type="Pfam" id="PF10983">
    <property type="entry name" value="DUF2793"/>
    <property type="match status" value="1"/>
</dbReference>
<protein>
    <submittedName>
        <fullName evidence="1">Uncharacterized protein</fullName>
    </submittedName>
</protein>
<dbReference type="KEGG" id="aay:WYH_02445"/>
<sequence length="152" mass="16199">MPDPISFTTASPRYQLPLLFSGQAQKEFFVNEAHALIDTLLHPVIEGEADDPPADPAAGECWLVGASPTGDWAGQAGMLACFQADGWIFTAPRDGMRLFDRSAGRDLRYLDGWHQADPPAQPAGGSVIDEEARIAINGLINALVSAGILPQS</sequence>
<keyword evidence="2" id="KW-1185">Reference proteome</keyword>
<dbReference type="PATRIC" id="fig|1267766.3.peg.2472"/>
<name>A0A0F7KXF5_9SPHN</name>
<evidence type="ECO:0000313" key="1">
    <source>
        <dbReference type="EMBL" id="AKH43475.1"/>
    </source>
</evidence>
<dbReference type="EMBL" id="CP011452">
    <property type="protein sequence ID" value="AKH43475.1"/>
    <property type="molecule type" value="Genomic_DNA"/>
</dbReference>
<evidence type="ECO:0000313" key="2">
    <source>
        <dbReference type="Proteomes" id="UP000034392"/>
    </source>
</evidence>
<gene>
    <name evidence="1" type="ORF">WYH_02445</name>
</gene>
<organism evidence="1 2">
    <name type="scientific">Croceibacterium atlanticum</name>
    <dbReference type="NCBI Taxonomy" id="1267766"/>
    <lineage>
        <taxon>Bacteria</taxon>
        <taxon>Pseudomonadati</taxon>
        <taxon>Pseudomonadota</taxon>
        <taxon>Alphaproteobacteria</taxon>
        <taxon>Sphingomonadales</taxon>
        <taxon>Erythrobacteraceae</taxon>
        <taxon>Croceibacterium</taxon>
    </lineage>
</organism>